<dbReference type="EMBL" id="SMOL01000402">
    <property type="protein sequence ID" value="KAB2615169.1"/>
    <property type="molecule type" value="Genomic_DNA"/>
</dbReference>
<dbReference type="OrthoDB" id="1632775at2759"/>
<keyword evidence="3" id="KW-1185">Reference proteome</keyword>
<organism evidence="2 3">
    <name type="scientific">Pyrus ussuriensis x Pyrus communis</name>
    <dbReference type="NCBI Taxonomy" id="2448454"/>
    <lineage>
        <taxon>Eukaryota</taxon>
        <taxon>Viridiplantae</taxon>
        <taxon>Streptophyta</taxon>
        <taxon>Embryophyta</taxon>
        <taxon>Tracheophyta</taxon>
        <taxon>Spermatophyta</taxon>
        <taxon>Magnoliopsida</taxon>
        <taxon>eudicotyledons</taxon>
        <taxon>Gunneridae</taxon>
        <taxon>Pentapetalae</taxon>
        <taxon>rosids</taxon>
        <taxon>fabids</taxon>
        <taxon>Rosales</taxon>
        <taxon>Rosaceae</taxon>
        <taxon>Amygdaloideae</taxon>
        <taxon>Maleae</taxon>
        <taxon>Pyrus</taxon>
    </lineage>
</organism>
<dbReference type="AlphaFoldDB" id="A0A5N5GI10"/>
<gene>
    <name evidence="2" type="ORF">D8674_021757</name>
</gene>
<evidence type="ECO:0000256" key="1">
    <source>
        <dbReference type="SAM" id="MobiDB-lite"/>
    </source>
</evidence>
<reference evidence="2 3" key="1">
    <citation type="submission" date="2019-09" db="EMBL/GenBank/DDBJ databases">
        <authorList>
            <person name="Ou C."/>
        </authorList>
    </citation>
    <scope>NUCLEOTIDE SEQUENCE [LARGE SCALE GENOMIC DNA]</scope>
    <source>
        <strain evidence="2">S2</strain>
        <tissue evidence="2">Leaf</tissue>
    </source>
</reference>
<evidence type="ECO:0000313" key="2">
    <source>
        <dbReference type="EMBL" id="KAB2615169.1"/>
    </source>
</evidence>
<proteinExistence type="predicted"/>
<comment type="caution">
    <text evidence="2">The sequence shown here is derived from an EMBL/GenBank/DDBJ whole genome shotgun (WGS) entry which is preliminary data.</text>
</comment>
<name>A0A5N5GI10_9ROSA</name>
<reference evidence="3" key="2">
    <citation type="submission" date="2019-10" db="EMBL/GenBank/DDBJ databases">
        <title>A de novo genome assembly of a pear dwarfing rootstock.</title>
        <authorList>
            <person name="Wang F."/>
            <person name="Wang J."/>
            <person name="Li S."/>
            <person name="Zhang Y."/>
            <person name="Fang M."/>
            <person name="Ma L."/>
            <person name="Zhao Y."/>
            <person name="Jiang S."/>
        </authorList>
    </citation>
    <scope>NUCLEOTIDE SEQUENCE [LARGE SCALE GENOMIC DNA]</scope>
</reference>
<accession>A0A5N5GI10</accession>
<feature type="region of interest" description="Disordered" evidence="1">
    <location>
        <begin position="218"/>
        <end position="273"/>
    </location>
</feature>
<dbReference type="Proteomes" id="UP000327157">
    <property type="component" value="Chromosome 3"/>
</dbReference>
<evidence type="ECO:0000313" key="3">
    <source>
        <dbReference type="Proteomes" id="UP000327157"/>
    </source>
</evidence>
<protein>
    <submittedName>
        <fullName evidence="2">S2-RNase</fullName>
    </submittedName>
</protein>
<reference evidence="2 3" key="3">
    <citation type="submission" date="2019-11" db="EMBL/GenBank/DDBJ databases">
        <title>A de novo genome assembly of a pear dwarfing rootstock.</title>
        <authorList>
            <person name="Wang F."/>
            <person name="Wang J."/>
            <person name="Li S."/>
            <person name="Zhang Y."/>
            <person name="Fang M."/>
            <person name="Ma L."/>
            <person name="Zhao Y."/>
            <person name="Jiang S."/>
        </authorList>
    </citation>
    <scope>NUCLEOTIDE SEQUENCE [LARGE SCALE GENOMIC DNA]</scope>
    <source>
        <strain evidence="2">S2</strain>
        <tissue evidence="2">Leaf</tissue>
    </source>
</reference>
<sequence>MDNGNYELIMLSKVTVIVKPELLTTALIFYNNGTNTFDFRMGPMSLTVLDMAQVFELRPLGKNIDITHDWSLLSLRVGYLCAQKVPMVLGPDFPRCLWGRPILMPFFNFMHCETSFRLHSPADMTFRAAQCSLEVMSRIAHKLVVLNFECGYRAKKEVVYTLVLSKAVVEAARQEAGSSQVAGDTRDISELFEDSEAEAGPEVETQAPWWTKATVVESLESETEERPQPHLARLGLRATPPRKRTRPLATNKHAPTSKEGQDHPTRAFFSSSPSRASFSLSGQAFKVPPFLSHSEFVLKSSLTGTYTLSFQYSPMHEAAKEPSKTFGEPIVLEIPVVSEVTSLRAPLAVSRASQPSSPKTAATIEASGVTGIPIPRSKKTNTTIAHAFSTSGPPSPLPSEAASRGVGVMPLPLAFIPAIASLLDLVREFGQIPIRLRSPRHPSKPQPL</sequence>